<dbReference type="PRINTS" id="PR00695">
    <property type="entry name" value="CUNO2RDTASE"/>
</dbReference>
<dbReference type="InterPro" id="IPR019546">
    <property type="entry name" value="TAT_signal_bac_arc"/>
</dbReference>
<dbReference type="AlphaFoldDB" id="A0A3N6PGF6"/>
<dbReference type="Pfam" id="PF07732">
    <property type="entry name" value="Cu-oxidase_3"/>
    <property type="match status" value="1"/>
</dbReference>
<keyword evidence="8 10" id="KW-0186">Copper</keyword>
<keyword evidence="7 13" id="KW-0560">Oxidoreductase</keyword>
<dbReference type="InterPro" id="IPR006311">
    <property type="entry name" value="TAT_signal"/>
</dbReference>
<feature type="binding site" description="type 1 copper site" evidence="10">
    <location>
        <position position="142"/>
    </location>
    <ligand>
        <name>Cu cation</name>
        <dbReference type="ChEBI" id="CHEBI:23378"/>
        <label>1</label>
    </ligand>
</feature>
<feature type="binding site" description="type 1 copper site" evidence="10">
    <location>
        <position position="192"/>
    </location>
    <ligand>
        <name>Cu cation</name>
        <dbReference type="ChEBI" id="CHEBI:23378"/>
        <label>1</label>
    </ligand>
</feature>
<feature type="binding site" description="type 1 copper site" evidence="10">
    <location>
        <position position="178"/>
    </location>
    <ligand>
        <name>Cu cation</name>
        <dbReference type="ChEBI" id="CHEBI:23378"/>
        <label>1</label>
    </ligand>
</feature>
<evidence type="ECO:0000256" key="8">
    <source>
        <dbReference type="ARBA" id="ARBA00023008"/>
    </source>
</evidence>
<organism evidence="13 14">
    <name type="scientific">Natrarchaeobius chitinivorans</name>
    <dbReference type="NCBI Taxonomy" id="1679083"/>
    <lineage>
        <taxon>Archaea</taxon>
        <taxon>Methanobacteriati</taxon>
        <taxon>Methanobacteriota</taxon>
        <taxon>Stenosarchaea group</taxon>
        <taxon>Halobacteria</taxon>
        <taxon>Halobacteriales</taxon>
        <taxon>Natrialbaceae</taxon>
        <taxon>Natrarchaeobius</taxon>
    </lineage>
</organism>
<keyword evidence="14" id="KW-1185">Reference proteome</keyword>
<dbReference type="FunFam" id="2.60.40.420:FF:000093">
    <property type="entry name" value="Copper-containing nitrite reductase"/>
    <property type="match status" value="1"/>
</dbReference>
<comment type="subunit">
    <text evidence="2">Homotrimer.</text>
</comment>
<dbReference type="InterPro" id="IPR001287">
    <property type="entry name" value="NO2-reductase_Cu"/>
</dbReference>
<dbReference type="NCBIfam" id="TIGR01409">
    <property type="entry name" value="TAT_signal_seq"/>
    <property type="match status" value="1"/>
</dbReference>
<feature type="binding site" description="type 1 copper site" evidence="10">
    <location>
        <position position="137"/>
    </location>
    <ligand>
        <name>Cu cation</name>
        <dbReference type="ChEBI" id="CHEBI:23378"/>
        <label>1</label>
    </ligand>
</feature>
<dbReference type="CDD" id="cd11020">
    <property type="entry name" value="CuRO_1_CuNIR"/>
    <property type="match status" value="1"/>
</dbReference>
<evidence type="ECO:0000256" key="10">
    <source>
        <dbReference type="PIRSR" id="PIRSR601287-1"/>
    </source>
</evidence>
<evidence type="ECO:0000256" key="11">
    <source>
        <dbReference type="SAM" id="MobiDB-lite"/>
    </source>
</evidence>
<dbReference type="SUPFAM" id="SSF49503">
    <property type="entry name" value="Cupredoxins"/>
    <property type="match status" value="2"/>
</dbReference>
<feature type="binding site" description="type 1 copper site" evidence="10">
    <location>
        <position position="187"/>
    </location>
    <ligand>
        <name>Cu cation</name>
        <dbReference type="ChEBI" id="CHEBI:23378"/>
        <label>1</label>
    </ligand>
</feature>
<evidence type="ECO:0000313" key="14">
    <source>
        <dbReference type="Proteomes" id="UP000281431"/>
    </source>
</evidence>
<dbReference type="Proteomes" id="UP000281431">
    <property type="component" value="Unassembled WGS sequence"/>
</dbReference>
<feature type="binding site" description="type 1 copper site" evidence="10">
    <location>
        <position position="338"/>
    </location>
    <ligand>
        <name>Cu cation</name>
        <dbReference type="ChEBI" id="CHEBI:23378"/>
        <label>1</label>
    </ligand>
</feature>
<dbReference type="InterPro" id="IPR045087">
    <property type="entry name" value="Cu-oxidase_fam"/>
</dbReference>
<dbReference type="InterPro" id="IPR011707">
    <property type="entry name" value="Cu-oxidase-like_N"/>
</dbReference>
<feature type="region of interest" description="Disordered" evidence="11">
    <location>
        <begin position="32"/>
        <end position="56"/>
    </location>
</feature>
<dbReference type="GO" id="GO:0050421">
    <property type="term" value="F:nitrite reductase (NO-forming) activity"/>
    <property type="evidence" value="ECO:0007669"/>
    <property type="project" value="UniProtKB-EC"/>
</dbReference>
<accession>A0A3N6PGF6</accession>
<dbReference type="CDD" id="cd04208">
    <property type="entry name" value="CuRO_2_CuNIR"/>
    <property type="match status" value="1"/>
</dbReference>
<evidence type="ECO:0000256" key="2">
    <source>
        <dbReference type="ARBA" id="ARBA00011233"/>
    </source>
</evidence>
<evidence type="ECO:0000256" key="6">
    <source>
        <dbReference type="ARBA" id="ARBA00022737"/>
    </source>
</evidence>
<feature type="domain" description="Plastocyanin-like" evidence="12">
    <location>
        <begin position="97"/>
        <end position="202"/>
    </location>
</feature>
<dbReference type="GO" id="GO:0005507">
    <property type="term" value="F:copper ion binding"/>
    <property type="evidence" value="ECO:0007669"/>
    <property type="project" value="InterPro"/>
</dbReference>
<evidence type="ECO:0000256" key="3">
    <source>
        <dbReference type="ARBA" id="ARBA00011882"/>
    </source>
</evidence>
<dbReference type="InterPro" id="IPR008972">
    <property type="entry name" value="Cupredoxin"/>
</dbReference>
<reference evidence="13 14" key="1">
    <citation type="submission" date="2018-10" db="EMBL/GenBank/DDBJ databases">
        <title>Natrarchaeobius chitinivorans gen. nov., sp. nov., and Natrarchaeobius haloalkaliphilus sp. nov., alkaliphilic, chitin-utilizing haloarchaea from hypersaline alkaline lakes.</title>
        <authorList>
            <person name="Sorokin D.Y."/>
            <person name="Elcheninov A.G."/>
            <person name="Kostrikina N.A."/>
            <person name="Bale N.J."/>
            <person name="Sinninghe Damste J.S."/>
            <person name="Khijniak T.V."/>
            <person name="Kublanov I.V."/>
            <person name="Toshchakov S.V."/>
        </authorList>
    </citation>
    <scope>NUCLEOTIDE SEQUENCE [LARGE SCALE GENOMIC DNA]</scope>
    <source>
        <strain evidence="13 14">AArcht7</strain>
    </source>
</reference>
<dbReference type="PANTHER" id="PTHR11709:SF394">
    <property type="entry name" value="FI03373P-RELATED"/>
    <property type="match status" value="1"/>
</dbReference>
<evidence type="ECO:0000256" key="7">
    <source>
        <dbReference type="ARBA" id="ARBA00023002"/>
    </source>
</evidence>
<dbReference type="Gene3D" id="2.60.40.420">
    <property type="entry name" value="Cupredoxins - blue copper proteins"/>
    <property type="match status" value="2"/>
</dbReference>
<feature type="binding site" description="type 1 copper site" evidence="10">
    <location>
        <position position="179"/>
    </location>
    <ligand>
        <name>Cu cation</name>
        <dbReference type="ChEBI" id="CHEBI:23378"/>
        <label>1</label>
    </ligand>
</feature>
<comment type="catalytic activity">
    <reaction evidence="9">
        <text>nitric oxide + Fe(III)-[cytochrome c] + H2O = Fe(II)-[cytochrome c] + nitrite + 2 H(+)</text>
        <dbReference type="Rhea" id="RHEA:15233"/>
        <dbReference type="Rhea" id="RHEA-COMP:10350"/>
        <dbReference type="Rhea" id="RHEA-COMP:14399"/>
        <dbReference type="ChEBI" id="CHEBI:15377"/>
        <dbReference type="ChEBI" id="CHEBI:15378"/>
        <dbReference type="ChEBI" id="CHEBI:16301"/>
        <dbReference type="ChEBI" id="CHEBI:16480"/>
        <dbReference type="ChEBI" id="CHEBI:29033"/>
        <dbReference type="ChEBI" id="CHEBI:29034"/>
        <dbReference type="EC" id="1.7.2.1"/>
    </reaction>
</comment>
<dbReference type="EMBL" id="REFZ01000022">
    <property type="protein sequence ID" value="RQG96825.1"/>
    <property type="molecule type" value="Genomic_DNA"/>
</dbReference>
<name>A0A3N6PGF6_NATCH</name>
<dbReference type="OrthoDB" id="12293at2157"/>
<protein>
    <recommendedName>
        <fullName evidence="4">Copper-containing nitrite reductase</fullName>
        <ecNumber evidence="3">1.7.2.1</ecNumber>
    </recommendedName>
</protein>
<comment type="cofactor">
    <cofactor evidence="10">
        <name>Cu(2+)</name>
        <dbReference type="ChEBI" id="CHEBI:29036"/>
    </cofactor>
</comment>
<sequence length="366" mass="39215">MTTTTINRRSFIQAAGATGAVAVAGCLTTDAPPSEAGGNGNADADDGDQGLPPAEEVGVGHIAADPTDVPPPVDWDEPRTHEITLETIEVVAEVEPDVTVEYMTYDGQIPGPMIRVREGDTIDLTFEVPDEHNRDTHNVDFHAVYGPGGGAVATTIAPGDEPARLRFKTKYPGVHIYHCAVPNMDQHISLGMFGAILVEPKEGLPEVDREFYFGQHELYTNGDTGEDGHHHFDFDASADEDPTYVLMNGEAYGFTEDGQHGPVEAEVGETVRVYFANGGPNFTSALHPIGNVWSRFYRDGDLLSEPARNVETSPIAPGTVVAGEMELPVPGPIKIVDHALSRVVNKGALAVIDVQGDPNPDVYDEP</sequence>
<gene>
    <name evidence="13" type="primary">nirK</name>
    <name evidence="13" type="ORF">EA472_19870</name>
</gene>
<evidence type="ECO:0000256" key="1">
    <source>
        <dbReference type="ARBA" id="ARBA00001960"/>
    </source>
</evidence>
<keyword evidence="5 10" id="KW-0479">Metal-binding</keyword>
<evidence type="ECO:0000259" key="12">
    <source>
        <dbReference type="Pfam" id="PF07732"/>
    </source>
</evidence>
<dbReference type="EC" id="1.7.2.1" evidence="3"/>
<evidence type="ECO:0000256" key="4">
    <source>
        <dbReference type="ARBA" id="ARBA00017290"/>
    </source>
</evidence>
<dbReference type="PANTHER" id="PTHR11709">
    <property type="entry name" value="MULTI-COPPER OXIDASE"/>
    <property type="match status" value="1"/>
</dbReference>
<keyword evidence="6" id="KW-0677">Repeat</keyword>
<comment type="cofactor">
    <cofactor evidence="1 10">
        <name>Cu(+)</name>
        <dbReference type="ChEBI" id="CHEBI:49552"/>
    </cofactor>
</comment>
<evidence type="ECO:0000256" key="9">
    <source>
        <dbReference type="ARBA" id="ARBA00049340"/>
    </source>
</evidence>
<dbReference type="NCBIfam" id="TIGR02376">
    <property type="entry name" value="Cu_nitrite_red"/>
    <property type="match status" value="1"/>
</dbReference>
<evidence type="ECO:0000313" key="13">
    <source>
        <dbReference type="EMBL" id="RQG96825.1"/>
    </source>
</evidence>
<comment type="caution">
    <text evidence="13">The sequence shown here is derived from an EMBL/GenBank/DDBJ whole genome shotgun (WGS) entry which is preliminary data.</text>
</comment>
<evidence type="ECO:0000256" key="5">
    <source>
        <dbReference type="ARBA" id="ARBA00022723"/>
    </source>
</evidence>
<dbReference type="PROSITE" id="PS51318">
    <property type="entry name" value="TAT"/>
    <property type="match status" value="1"/>
</dbReference>
<proteinExistence type="predicted"/>